<evidence type="ECO:0000256" key="2">
    <source>
        <dbReference type="ARBA" id="ARBA00022670"/>
    </source>
</evidence>
<proteinExistence type="predicted"/>
<protein>
    <submittedName>
        <fullName evidence="6">Peptidase U35</fullName>
    </submittedName>
</protein>
<evidence type="ECO:0000313" key="6">
    <source>
        <dbReference type="EMBL" id="KER36672.1"/>
    </source>
</evidence>
<dbReference type="InterPro" id="IPR006433">
    <property type="entry name" value="Prohead_protease"/>
</dbReference>
<dbReference type="Pfam" id="PF04586">
    <property type="entry name" value="Peptidase_S78"/>
    <property type="match status" value="1"/>
</dbReference>
<dbReference type="AlphaFoldDB" id="A0A8E0WSP1"/>
<keyword evidence="3" id="KW-0378">Hydrolase</keyword>
<comment type="caution">
    <text evidence="6">The sequence shown here is derived from an EMBL/GenBank/DDBJ whole genome shotgun (WGS) entry which is preliminary data.</text>
</comment>
<name>A0A8E0WSP1_9SPHN</name>
<dbReference type="GO" id="GO:0006508">
    <property type="term" value="P:proteolysis"/>
    <property type="evidence" value="ECO:0007669"/>
    <property type="project" value="UniProtKB-KW"/>
</dbReference>
<dbReference type="EMBL" id="JANF02000048">
    <property type="protein sequence ID" value="KER36672.1"/>
    <property type="molecule type" value="Genomic_DNA"/>
</dbReference>
<dbReference type="Proteomes" id="UP000028135">
    <property type="component" value="Unassembled WGS sequence"/>
</dbReference>
<evidence type="ECO:0000313" key="7">
    <source>
        <dbReference type="Proteomes" id="UP000028135"/>
    </source>
</evidence>
<dbReference type="InterPro" id="IPR054613">
    <property type="entry name" value="Peptidase_S78_dom"/>
</dbReference>
<dbReference type="GO" id="GO:0008233">
    <property type="term" value="F:peptidase activity"/>
    <property type="evidence" value="ECO:0007669"/>
    <property type="project" value="UniProtKB-KW"/>
</dbReference>
<dbReference type="RefSeq" id="WP_020820910.1">
    <property type="nucleotide sequence ID" value="NZ_JANF02000048.1"/>
</dbReference>
<evidence type="ECO:0000256" key="3">
    <source>
        <dbReference type="ARBA" id="ARBA00022801"/>
    </source>
</evidence>
<dbReference type="NCBIfam" id="TIGR01543">
    <property type="entry name" value="proheadase_HK97"/>
    <property type="match status" value="1"/>
</dbReference>
<accession>A0A8E0WSP1</accession>
<gene>
    <name evidence="6" type="ORF">AL00_09360</name>
</gene>
<evidence type="ECO:0000259" key="5">
    <source>
        <dbReference type="Pfam" id="PF04586"/>
    </source>
</evidence>
<evidence type="ECO:0000256" key="1">
    <source>
        <dbReference type="ARBA" id="ARBA00022612"/>
    </source>
</evidence>
<feature type="domain" description="Prohead serine protease" evidence="5">
    <location>
        <begin position="22"/>
        <end position="176"/>
    </location>
</feature>
<keyword evidence="2" id="KW-0645">Protease</keyword>
<sequence>MPNPASKPNPDGRETRAITRGLELRSIGGSETRTAEGYAALFNVETDIGGYWTEVIAPGAFTKSLQERDVVALHSHDTGRVVGRTGAGTLTLREDATGLAFSNDLPDTSDGRDLAVQIERQDIPGMSFGFITRKQQWDETIDPPKRTILEAELYEITYTAFPAYPDTNVGLRSLEAAREEARSLVERPKTSMAERRARQAQLERRIR</sequence>
<evidence type="ECO:0000256" key="4">
    <source>
        <dbReference type="SAM" id="MobiDB-lite"/>
    </source>
</evidence>
<keyword evidence="1" id="KW-1188">Viral release from host cell</keyword>
<feature type="region of interest" description="Disordered" evidence="4">
    <location>
        <begin position="182"/>
        <end position="207"/>
    </location>
</feature>
<organism evidence="6 7">
    <name type="scientific">Sphingobium indicum F2</name>
    <dbReference type="NCBI Taxonomy" id="1450518"/>
    <lineage>
        <taxon>Bacteria</taxon>
        <taxon>Pseudomonadati</taxon>
        <taxon>Pseudomonadota</taxon>
        <taxon>Alphaproteobacteria</taxon>
        <taxon>Sphingomonadales</taxon>
        <taxon>Sphingomonadaceae</taxon>
        <taxon>Sphingobium</taxon>
    </lineage>
</organism>
<reference evidence="6 7" key="1">
    <citation type="submission" date="2014-05" db="EMBL/GenBank/DDBJ databases">
        <title>Genome Announcement of Sphingobium lucknowense F2.</title>
        <authorList>
            <person name="Lal R."/>
            <person name="Negi V."/>
            <person name="Lata P."/>
            <person name="Sangwan N."/>
            <person name="Gupta S.K."/>
            <person name="Rao D.L.N."/>
            <person name="Das S."/>
        </authorList>
    </citation>
    <scope>NUCLEOTIDE SEQUENCE [LARGE SCALE GENOMIC DNA]</scope>
    <source>
        <strain evidence="6 7">F2</strain>
    </source>
</reference>